<protein>
    <recommendedName>
        <fullName evidence="1">Spore germination GerAC-like C-terminal domain-containing protein</fullName>
    </recommendedName>
</protein>
<evidence type="ECO:0000259" key="1">
    <source>
        <dbReference type="Pfam" id="PF05504"/>
    </source>
</evidence>
<dbReference type="GO" id="GO:0016020">
    <property type="term" value="C:membrane"/>
    <property type="evidence" value="ECO:0007669"/>
    <property type="project" value="InterPro"/>
</dbReference>
<dbReference type="Pfam" id="PF05504">
    <property type="entry name" value="Spore_GerAC"/>
    <property type="match status" value="1"/>
</dbReference>
<gene>
    <name evidence="2" type="ORF">BPA01_52110</name>
</gene>
<feature type="domain" description="Spore germination GerAC-like C-terminal" evidence="1">
    <location>
        <begin position="41"/>
        <end position="115"/>
    </location>
</feature>
<comment type="caution">
    <text evidence="2">The sequence shown here is derived from an EMBL/GenBank/DDBJ whole genome shotgun (WGS) entry which is preliminary data.</text>
</comment>
<sequence>MRDKANLQSDKKLLGGQIRVALYNEHFAKKGIGSISSRYSKMMKTMEDALEKEIEKELQKVVKKLQQLDVDPAGFGIVYRAQQRGLKEMTNRDWRKNFRQASFRFHVQATIIRNGVMD</sequence>
<dbReference type="EMBL" id="BJMH01000047">
    <property type="protein sequence ID" value="GEB35631.1"/>
    <property type="molecule type" value="Genomic_DNA"/>
</dbReference>
<dbReference type="PANTHER" id="PTHR35789:SF1">
    <property type="entry name" value="SPORE GERMINATION PROTEIN B3"/>
    <property type="match status" value="1"/>
</dbReference>
<dbReference type="InterPro" id="IPR008844">
    <property type="entry name" value="Spore_GerAC-like"/>
</dbReference>
<evidence type="ECO:0000313" key="2">
    <source>
        <dbReference type="EMBL" id="GEB35631.1"/>
    </source>
</evidence>
<organism evidence="2 3">
    <name type="scientific">Brevibacillus parabrevis</name>
    <dbReference type="NCBI Taxonomy" id="54914"/>
    <lineage>
        <taxon>Bacteria</taxon>
        <taxon>Bacillati</taxon>
        <taxon>Bacillota</taxon>
        <taxon>Bacilli</taxon>
        <taxon>Bacillales</taxon>
        <taxon>Paenibacillaceae</taxon>
        <taxon>Brevibacillus</taxon>
    </lineage>
</organism>
<dbReference type="GO" id="GO:0009847">
    <property type="term" value="P:spore germination"/>
    <property type="evidence" value="ECO:0007669"/>
    <property type="project" value="InterPro"/>
</dbReference>
<reference evidence="2 3" key="1">
    <citation type="submission" date="2019-06" db="EMBL/GenBank/DDBJ databases">
        <title>Whole genome shotgun sequence of Brevibacillus parabrevis NBRC 12334.</title>
        <authorList>
            <person name="Hosoyama A."/>
            <person name="Uohara A."/>
            <person name="Ohji S."/>
            <person name="Ichikawa N."/>
        </authorList>
    </citation>
    <scope>NUCLEOTIDE SEQUENCE [LARGE SCALE GENOMIC DNA]</scope>
    <source>
        <strain evidence="2 3">NBRC 12334</strain>
    </source>
</reference>
<dbReference type="Proteomes" id="UP000316882">
    <property type="component" value="Unassembled WGS sequence"/>
</dbReference>
<dbReference type="Gene3D" id="3.30.300.210">
    <property type="entry name" value="Nutrient germinant receptor protein C, domain 3"/>
    <property type="match status" value="1"/>
</dbReference>
<keyword evidence="3" id="KW-1185">Reference proteome</keyword>
<dbReference type="InterPro" id="IPR046953">
    <property type="entry name" value="Spore_GerAC-like_C"/>
</dbReference>
<dbReference type="PANTHER" id="PTHR35789">
    <property type="entry name" value="SPORE GERMINATION PROTEIN B3"/>
    <property type="match status" value="1"/>
</dbReference>
<dbReference type="AlphaFoldDB" id="A0A4Y3PX81"/>
<name>A0A4Y3PX81_BREPA</name>
<accession>A0A4Y3PX81</accession>
<proteinExistence type="predicted"/>
<dbReference type="InterPro" id="IPR038501">
    <property type="entry name" value="Spore_GerAC_C_sf"/>
</dbReference>
<evidence type="ECO:0000313" key="3">
    <source>
        <dbReference type="Proteomes" id="UP000316882"/>
    </source>
</evidence>